<comment type="function">
    <text evidence="8">Catalyzes the stereoinversion of LL-2,6-diaminopimelate (L,L-DAP) to meso-diaminopimelate (meso-DAP), a precursor of L-lysine and an essential component of the bacterial peptidoglycan.</text>
</comment>
<dbReference type="AlphaFoldDB" id="K0XIR7"/>
<name>K0XIR7_9BACT</name>
<proteinExistence type="inferred from homology"/>
<feature type="binding site" evidence="8">
    <location>
        <begin position="72"/>
        <end position="73"/>
    </location>
    <ligand>
        <name>substrate</name>
    </ligand>
</feature>
<dbReference type="InterPro" id="IPR018510">
    <property type="entry name" value="DAP_epimerase_AS"/>
</dbReference>
<dbReference type="Gene3D" id="3.10.310.10">
    <property type="entry name" value="Diaminopimelate Epimerase, Chain A, domain 1"/>
    <property type="match status" value="2"/>
</dbReference>
<keyword evidence="4 8" id="KW-0028">Amino-acid biosynthesis</keyword>
<comment type="subcellular location">
    <subcellularLocation>
        <location evidence="8">Cytoplasm</location>
    </subcellularLocation>
</comment>
<feature type="active site" description="Proton donor" evidence="8">
    <location>
        <position position="71"/>
    </location>
</feature>
<accession>K0XIR7</accession>
<feature type="site" description="Could be important to modulate the pK values of the two catalytic cysteine residues" evidence="8">
    <location>
        <position position="211"/>
    </location>
</feature>
<comment type="caution">
    <text evidence="8">Lacks conserved residue(s) required for the propagation of feature annotation.</text>
</comment>
<dbReference type="OrthoDB" id="9805408at2"/>
<dbReference type="eggNOG" id="COG0253">
    <property type="taxonomic scope" value="Bacteria"/>
</dbReference>
<feature type="binding site" evidence="8">
    <location>
        <begin position="221"/>
        <end position="222"/>
    </location>
    <ligand>
        <name>substrate</name>
    </ligand>
</feature>
<protein>
    <recommendedName>
        <fullName evidence="3 8">Diaminopimelate epimerase</fullName>
        <shortName evidence="8">DAP epimerase</shortName>
        <ecNumber evidence="3 8">5.1.1.7</ecNumber>
    </recommendedName>
    <alternativeName>
        <fullName evidence="8">PLP-independent amino acid racemase</fullName>
    </alternativeName>
</protein>
<evidence type="ECO:0000256" key="8">
    <source>
        <dbReference type="HAMAP-Rule" id="MF_00197"/>
    </source>
</evidence>
<dbReference type="EC" id="5.1.1.7" evidence="3 8"/>
<dbReference type="GeneID" id="77848861"/>
<dbReference type="NCBIfam" id="TIGR00652">
    <property type="entry name" value="DapF"/>
    <property type="match status" value="1"/>
</dbReference>
<evidence type="ECO:0000256" key="7">
    <source>
        <dbReference type="ARBA" id="ARBA00051712"/>
    </source>
</evidence>
<dbReference type="GO" id="GO:0008837">
    <property type="term" value="F:diaminopimelate epimerase activity"/>
    <property type="evidence" value="ECO:0007669"/>
    <property type="project" value="UniProtKB-UniRule"/>
</dbReference>
<evidence type="ECO:0000256" key="6">
    <source>
        <dbReference type="ARBA" id="ARBA00023235"/>
    </source>
</evidence>
<dbReference type="HAMAP" id="MF_00197">
    <property type="entry name" value="DAP_epimerase"/>
    <property type="match status" value="1"/>
</dbReference>
<dbReference type="HOGENOM" id="CLU_053306_3_0_10"/>
<keyword evidence="5 8" id="KW-0457">Lysine biosynthesis</keyword>
<dbReference type="FunFam" id="3.10.310.10:FF:000009">
    <property type="entry name" value="Diaminopimelate epimerase chloroplastic"/>
    <property type="match status" value="1"/>
</dbReference>
<evidence type="ECO:0000313" key="11">
    <source>
        <dbReference type="Proteomes" id="UP000006044"/>
    </source>
</evidence>
<dbReference type="PROSITE" id="PS01326">
    <property type="entry name" value="DAP_EPIMERASE"/>
    <property type="match status" value="1"/>
</dbReference>
<reference evidence="10 11" key="1">
    <citation type="submission" date="2012-08" db="EMBL/GenBank/DDBJ databases">
        <title>The Genome Sequence of Barnesiella intestinihominis YIT 11860.</title>
        <authorList>
            <consortium name="The Broad Institute Genome Sequencing Platform"/>
            <person name="Earl A."/>
            <person name="Ward D."/>
            <person name="Feldgarden M."/>
            <person name="Gevers D."/>
            <person name="Morotomi M."/>
            <person name="Walker B."/>
            <person name="Young S.K."/>
            <person name="Zeng Q."/>
            <person name="Gargeya S."/>
            <person name="Fitzgerald M."/>
            <person name="Haas B."/>
            <person name="Abouelleil A."/>
            <person name="Alvarado L."/>
            <person name="Arachchi H.M."/>
            <person name="Berlin A.M."/>
            <person name="Chapman S.B."/>
            <person name="Goldberg J."/>
            <person name="Griggs A."/>
            <person name="Gujja S."/>
            <person name="Hansen M."/>
            <person name="Howarth C."/>
            <person name="Imamovic A."/>
            <person name="Larimer J."/>
            <person name="McCowen C."/>
            <person name="Montmayeur A."/>
            <person name="Murphy C."/>
            <person name="Neiman D."/>
            <person name="Pearson M."/>
            <person name="Priest M."/>
            <person name="Roberts A."/>
            <person name="Saif S."/>
            <person name="Shea T."/>
            <person name="Sisk P."/>
            <person name="Sykes S."/>
            <person name="Wortman J."/>
            <person name="Nusbaum C."/>
            <person name="Birren B."/>
        </authorList>
    </citation>
    <scope>NUCLEOTIDE SEQUENCE [LARGE SCALE GENOMIC DNA]</scope>
    <source>
        <strain evidence="10 11">YIT 11860</strain>
    </source>
</reference>
<comment type="catalytic activity">
    <reaction evidence="7 8">
        <text>(2S,6S)-2,6-diaminopimelate = meso-2,6-diaminopimelate</text>
        <dbReference type="Rhea" id="RHEA:15393"/>
        <dbReference type="ChEBI" id="CHEBI:57609"/>
        <dbReference type="ChEBI" id="CHEBI:57791"/>
        <dbReference type="EC" id="5.1.1.7"/>
    </reaction>
</comment>
<comment type="caution">
    <text evidence="10">The sequence shown here is derived from an EMBL/GenBank/DDBJ whole genome shotgun (WGS) entry which is preliminary data.</text>
</comment>
<dbReference type="GO" id="GO:0005829">
    <property type="term" value="C:cytosol"/>
    <property type="evidence" value="ECO:0007669"/>
    <property type="project" value="TreeGrafter"/>
</dbReference>
<comment type="pathway">
    <text evidence="1 8">Amino-acid biosynthesis; L-lysine biosynthesis via DAP pathway; DL-2,6-diaminopimelate from LL-2,6-diaminopimelate: step 1/1.</text>
</comment>
<feature type="binding site" evidence="8">
    <location>
        <position position="11"/>
    </location>
    <ligand>
        <name>substrate</name>
    </ligand>
</feature>
<organism evidence="10 11">
    <name type="scientific">Barnesiella intestinihominis YIT 11860</name>
    <dbReference type="NCBI Taxonomy" id="742726"/>
    <lineage>
        <taxon>Bacteria</taxon>
        <taxon>Pseudomonadati</taxon>
        <taxon>Bacteroidota</taxon>
        <taxon>Bacteroidia</taxon>
        <taxon>Bacteroidales</taxon>
        <taxon>Barnesiellaceae</taxon>
        <taxon>Barnesiella</taxon>
    </lineage>
</organism>
<feature type="binding site" evidence="8">
    <location>
        <begin position="211"/>
        <end position="212"/>
    </location>
    <ligand>
        <name>substrate</name>
    </ligand>
</feature>
<keyword evidence="8" id="KW-0963">Cytoplasm</keyword>
<dbReference type="Pfam" id="PF01678">
    <property type="entry name" value="DAP_epimerase"/>
    <property type="match status" value="2"/>
</dbReference>
<feature type="binding site" evidence="8">
    <location>
        <position position="193"/>
    </location>
    <ligand>
        <name>substrate</name>
    </ligand>
</feature>
<keyword evidence="6 8" id="KW-0413">Isomerase</keyword>
<feature type="site" description="Could be important to modulate the pK values of the two catalytic cysteine residues" evidence="8">
    <location>
        <position position="162"/>
    </location>
</feature>
<dbReference type="PANTHER" id="PTHR31689">
    <property type="entry name" value="DIAMINOPIMELATE EPIMERASE, CHLOROPLASTIC"/>
    <property type="match status" value="1"/>
</dbReference>
<dbReference type="PATRIC" id="fig|742726.3.peg.1688"/>
<gene>
    <name evidence="8" type="primary">dapF</name>
    <name evidence="10" type="ORF">HMPREF9448_01608</name>
</gene>
<evidence type="ECO:0000256" key="4">
    <source>
        <dbReference type="ARBA" id="ARBA00022605"/>
    </source>
</evidence>
<dbReference type="SUPFAM" id="SSF54506">
    <property type="entry name" value="Diaminopimelate epimerase-like"/>
    <property type="match status" value="2"/>
</dbReference>
<dbReference type="PANTHER" id="PTHR31689:SF0">
    <property type="entry name" value="DIAMINOPIMELATE EPIMERASE"/>
    <property type="match status" value="1"/>
</dbReference>
<dbReference type="STRING" id="742726.HMPREF9448_01608"/>
<keyword evidence="11" id="KW-1185">Reference proteome</keyword>
<comment type="similarity">
    <text evidence="2 8">Belongs to the diaminopimelate epimerase family.</text>
</comment>
<feature type="binding site" evidence="8">
    <location>
        <position position="62"/>
    </location>
    <ligand>
        <name>substrate</name>
    </ligand>
</feature>
<dbReference type="GO" id="GO:0009089">
    <property type="term" value="P:lysine biosynthetic process via diaminopimelate"/>
    <property type="evidence" value="ECO:0007669"/>
    <property type="project" value="UniProtKB-UniRule"/>
</dbReference>
<dbReference type="RefSeq" id="WP_008862068.1">
    <property type="nucleotide sequence ID" value="NZ_JH815204.1"/>
</dbReference>
<evidence type="ECO:0000256" key="1">
    <source>
        <dbReference type="ARBA" id="ARBA00005196"/>
    </source>
</evidence>
<comment type="subunit">
    <text evidence="8">Homodimer.</text>
</comment>
<sequence>MRFTKMQGAGNDYIYLNGFEKLPADLSALSRRMSDRHFGIGADGIVVIMPSDHCDFRMRMFNADGTEAEMCGNASRCIGKYVYDKGLTSKTLLTLETLAGIKHLILDVKNGTVNRVSVDMGNPILSAPKIPVNTSLSEIISYPLEIENNTFNITCVSMGNPHTVIFLNEMERYDLHHIGALIEHHELFPKRTNVEFVEILSPDHLKMRVWERGTGETLACGTGACASLVAAVLNGKANRKAVLHLLGGNLDIEWNEKNDRVYMTGEAVTVFEGEWNNNI</sequence>
<feature type="active site" evidence="9">
    <location>
        <position position="71"/>
    </location>
</feature>
<feature type="binding site" evidence="8">
    <location>
        <position position="160"/>
    </location>
    <ligand>
        <name>substrate</name>
    </ligand>
</feature>
<evidence type="ECO:0000313" key="10">
    <source>
        <dbReference type="EMBL" id="EJZ63770.1"/>
    </source>
</evidence>
<evidence type="ECO:0000256" key="9">
    <source>
        <dbReference type="PROSITE-ProRule" id="PRU10125"/>
    </source>
</evidence>
<dbReference type="Proteomes" id="UP000006044">
    <property type="component" value="Unassembled WGS sequence"/>
</dbReference>
<dbReference type="EMBL" id="ADLE01000011">
    <property type="protein sequence ID" value="EJZ63770.1"/>
    <property type="molecule type" value="Genomic_DNA"/>
</dbReference>
<evidence type="ECO:0000256" key="3">
    <source>
        <dbReference type="ARBA" id="ARBA00013080"/>
    </source>
</evidence>
<evidence type="ECO:0000256" key="2">
    <source>
        <dbReference type="ARBA" id="ARBA00010219"/>
    </source>
</evidence>
<dbReference type="UniPathway" id="UPA00034">
    <property type="reaction ID" value="UER00025"/>
</dbReference>
<feature type="active site" description="Proton acceptor" evidence="8">
    <location>
        <position position="220"/>
    </location>
</feature>
<dbReference type="InterPro" id="IPR001653">
    <property type="entry name" value="DAP_epimerase_DapF"/>
</dbReference>
<evidence type="ECO:0000256" key="5">
    <source>
        <dbReference type="ARBA" id="ARBA00023154"/>
    </source>
</evidence>